<dbReference type="PANTHER" id="PTHR48475:SF2">
    <property type="entry name" value="RIBONUCLEASE H"/>
    <property type="match status" value="1"/>
</dbReference>
<organism evidence="1">
    <name type="scientific">Sesamum radiatum</name>
    <name type="common">Black benniseed</name>
    <dbReference type="NCBI Taxonomy" id="300843"/>
    <lineage>
        <taxon>Eukaryota</taxon>
        <taxon>Viridiplantae</taxon>
        <taxon>Streptophyta</taxon>
        <taxon>Embryophyta</taxon>
        <taxon>Tracheophyta</taxon>
        <taxon>Spermatophyta</taxon>
        <taxon>Magnoliopsida</taxon>
        <taxon>eudicotyledons</taxon>
        <taxon>Gunneridae</taxon>
        <taxon>Pentapetalae</taxon>
        <taxon>asterids</taxon>
        <taxon>lamiids</taxon>
        <taxon>Lamiales</taxon>
        <taxon>Pedaliaceae</taxon>
        <taxon>Sesamum</taxon>
    </lineage>
</organism>
<dbReference type="InterPro" id="IPR036397">
    <property type="entry name" value="RNaseH_sf"/>
</dbReference>
<dbReference type="EMBL" id="JACGWJ010000003">
    <property type="protein sequence ID" value="KAL0431913.1"/>
    <property type="molecule type" value="Genomic_DNA"/>
</dbReference>
<proteinExistence type="predicted"/>
<accession>A0AAW2VRV9</accession>
<reference evidence="1" key="2">
    <citation type="journal article" date="2024" name="Plant">
        <title>Genomic evolution and insights into agronomic trait innovations of Sesamum species.</title>
        <authorList>
            <person name="Miao H."/>
            <person name="Wang L."/>
            <person name="Qu L."/>
            <person name="Liu H."/>
            <person name="Sun Y."/>
            <person name="Le M."/>
            <person name="Wang Q."/>
            <person name="Wei S."/>
            <person name="Zheng Y."/>
            <person name="Lin W."/>
            <person name="Duan Y."/>
            <person name="Cao H."/>
            <person name="Xiong S."/>
            <person name="Wang X."/>
            <person name="Wei L."/>
            <person name="Li C."/>
            <person name="Ma Q."/>
            <person name="Ju M."/>
            <person name="Zhao R."/>
            <person name="Li G."/>
            <person name="Mu C."/>
            <person name="Tian Q."/>
            <person name="Mei H."/>
            <person name="Zhang T."/>
            <person name="Gao T."/>
            <person name="Zhang H."/>
        </authorList>
    </citation>
    <scope>NUCLEOTIDE SEQUENCE</scope>
    <source>
        <strain evidence="1">G02</strain>
    </source>
</reference>
<evidence type="ECO:0000313" key="1">
    <source>
        <dbReference type="EMBL" id="KAL0431913.1"/>
    </source>
</evidence>
<sequence>MMAKFDKCLIHQIPREENERADASSKFGAAGVGVKERKVLVFVKEMPTIEEMIHLVEEDRSWKAPYIQNLKNGSLPSDPIAAKRLQFKANMFTLLNEELYKRGPKGLLLKCLNEERARIGIVGPFPPATVQKKFMIVAVEYFSKWEEAKANGQTEVTNRILLQHLKARIARATGSWVEEFAGVLWGYWTTPRSTTGETPFCLVYGSEEVIPAEIREEISRVNQYNQQNNSEDRAFDLSVIEEKRDCAYARILHFKSLMTRSYNQRVKPRSFQVDDLIFKKVEVSKHVGKLDLTWEGPYKVTEIKKKGTYVLQDLEGKDLPRPWNIHNLKKFYA</sequence>
<name>A0AAW2VRV9_SESRA</name>
<dbReference type="InterPro" id="IPR012337">
    <property type="entry name" value="RNaseH-like_sf"/>
</dbReference>
<dbReference type="SUPFAM" id="SSF53098">
    <property type="entry name" value="Ribonuclease H-like"/>
    <property type="match status" value="1"/>
</dbReference>
<protein>
    <submittedName>
        <fullName evidence="1">Uncharacterized protein</fullName>
    </submittedName>
</protein>
<dbReference type="Gene3D" id="3.30.420.10">
    <property type="entry name" value="Ribonuclease H-like superfamily/Ribonuclease H"/>
    <property type="match status" value="1"/>
</dbReference>
<comment type="caution">
    <text evidence="1">The sequence shown here is derived from an EMBL/GenBank/DDBJ whole genome shotgun (WGS) entry which is preliminary data.</text>
</comment>
<dbReference type="AlphaFoldDB" id="A0AAW2VRV9"/>
<gene>
    <name evidence="1" type="ORF">Sradi_0817300</name>
</gene>
<dbReference type="PANTHER" id="PTHR48475">
    <property type="entry name" value="RIBONUCLEASE H"/>
    <property type="match status" value="1"/>
</dbReference>
<dbReference type="GO" id="GO:0003676">
    <property type="term" value="F:nucleic acid binding"/>
    <property type="evidence" value="ECO:0007669"/>
    <property type="project" value="InterPro"/>
</dbReference>
<reference evidence="1" key="1">
    <citation type="submission" date="2020-06" db="EMBL/GenBank/DDBJ databases">
        <authorList>
            <person name="Li T."/>
            <person name="Hu X."/>
            <person name="Zhang T."/>
            <person name="Song X."/>
            <person name="Zhang H."/>
            <person name="Dai N."/>
            <person name="Sheng W."/>
            <person name="Hou X."/>
            <person name="Wei L."/>
        </authorList>
    </citation>
    <scope>NUCLEOTIDE SEQUENCE</scope>
    <source>
        <strain evidence="1">G02</strain>
        <tissue evidence="1">Leaf</tissue>
    </source>
</reference>